<feature type="domain" description="Four-carbon acid sugar kinase N-terminal" evidence="1">
    <location>
        <begin position="3"/>
        <end position="164"/>
    </location>
</feature>
<evidence type="ECO:0000259" key="3">
    <source>
        <dbReference type="Pfam" id="PF07626"/>
    </source>
</evidence>
<name>A0A5C6AIF8_9BACT</name>
<dbReference type="Pfam" id="PF07624">
    <property type="entry name" value="PSD2"/>
    <property type="match status" value="1"/>
</dbReference>
<feature type="domain" description="DUF1595" evidence="6">
    <location>
        <begin position="684"/>
        <end position="743"/>
    </location>
</feature>
<evidence type="ECO:0000259" key="6">
    <source>
        <dbReference type="Pfam" id="PF07637"/>
    </source>
</evidence>
<sequence>MKIIVIADDLTGAAEVAGAALRFGLSAEVQVGQICDSSAEVIVVDADSRSLDPATAIARVFELTVQALALRPDVLFKKVDSLLRGPVAAEIAAVRAAGGFQRCLLACGNPRKQRTVVGGKIFVDRVPLHETSFAQDPEHPCTTNDVAELLLNPTAIRIGDVESSGDLLVHARHWHSRRWTSLAAGGAEFFEAVLAVCLKAAEPSWEASWFEAGRLDVIEDMPLVVDGEVLLISGSSMAKCDGWPLVSYQGSQASSSLAGDVCRLLHRHGRAAIRAADIAVGSPESRINILTEIASDVLAHCRPSQVWIEGGRTASKLIRELGYQRMVAVANAGDGIVALRSIDENSPLYVIKPGSYPWVPPASSAIDESAIHETEGQSSRVGVSLGNASGNTLVKYMVLLSMVIGASKTIAAEAQDFAAIASILSEQCIDCHNAETREGTVDLSRFNSVEDIDRDRSLWKTLFDVVEAQQMPLPDSGYELNDQQRESLLSFSRQMLSRPDPNLKAIDPGKPILRRLTRLEYNNTVRDLFGLDYDIFMFPERLPIADKDYFQHGTVVPTVKESNHVGDQRATFATVVETSMREYGQKYDVLLPQLGLPADNRAEHGFANRGDALNFSPLLFEKYLEMAAAIVSSDRLLADSGVLQDLLGIEPPTPKPVANRGTVVPTVSKQSDHDHGGDHRATLQARIDGFLNRAHRRQITDTELQTAVQFVESQINSGQTETPALQRMVQAVLSSPEFLFLSEPIIESAGPVRKLGPYELANRLSYFLWSSMPDKELLSVAKSGSILDAEVLRTQVHRMLAERSHSRELSESFAVQWLRLDQLYSSKPDRKLFKKFYSGPQGKSTLHGPMMIEALLLFETVLAEDRSILDLYDPDFTWLNQQLAKLYGLEDSYRATRATASARGLIADTLDDRTVSKTWIRTPLPDRTRGGVMTMAGPLTLTSLPFRTSPIKRGAWLLETVFNRPPSEPKVAFVLEEAVSEESDGPQIQTVRQLFEKHRSDPNCNSCHSRIDPPGFSLEVFDAMGELRTHDGEQPVDASGTWNDHDFASPAEFKDAIRAGEQELVRGFVEHMLSYALGRQLEHFDMQAVDQIVADTSRDGYRMSDIIEATVLSYPFQHVRNQP</sequence>
<dbReference type="InterPro" id="IPR010737">
    <property type="entry name" value="4-carb_acid_sugar_kinase_N"/>
</dbReference>
<comment type="caution">
    <text evidence="7">The sequence shown here is derived from an EMBL/GenBank/DDBJ whole genome shotgun (WGS) entry which is preliminary data.</text>
</comment>
<dbReference type="Pfam" id="PF07637">
    <property type="entry name" value="PSD5"/>
    <property type="match status" value="1"/>
</dbReference>
<proteinExistence type="predicted"/>
<organism evidence="7 8">
    <name type="scientific">Neorhodopirellula pilleata</name>
    <dbReference type="NCBI Taxonomy" id="2714738"/>
    <lineage>
        <taxon>Bacteria</taxon>
        <taxon>Pseudomonadati</taxon>
        <taxon>Planctomycetota</taxon>
        <taxon>Planctomycetia</taxon>
        <taxon>Pirellulales</taxon>
        <taxon>Pirellulaceae</taxon>
        <taxon>Neorhodopirellula</taxon>
    </lineage>
</organism>
<dbReference type="InterPro" id="IPR037051">
    <property type="entry name" value="4-carb_acid_sugar_kinase_N_sf"/>
</dbReference>
<evidence type="ECO:0000259" key="4">
    <source>
        <dbReference type="Pfam" id="PF07627"/>
    </source>
</evidence>
<dbReference type="InterPro" id="IPR013042">
    <property type="entry name" value="DUF1592"/>
</dbReference>
<evidence type="ECO:0000313" key="8">
    <source>
        <dbReference type="Proteomes" id="UP000316213"/>
    </source>
</evidence>
<dbReference type="Gene3D" id="3.40.50.10840">
    <property type="entry name" value="Putative sugar-binding, N-terminal domain"/>
    <property type="match status" value="1"/>
</dbReference>
<evidence type="ECO:0000259" key="2">
    <source>
        <dbReference type="Pfam" id="PF07624"/>
    </source>
</evidence>
<evidence type="ECO:0000259" key="1">
    <source>
        <dbReference type="Pfam" id="PF07005"/>
    </source>
</evidence>
<gene>
    <name evidence="7" type="ORF">Pla100_21210</name>
</gene>
<dbReference type="Pfam" id="PF07626">
    <property type="entry name" value="PSD3"/>
    <property type="match status" value="2"/>
</dbReference>
<evidence type="ECO:0000259" key="5">
    <source>
        <dbReference type="Pfam" id="PF07631"/>
    </source>
</evidence>
<evidence type="ECO:0008006" key="9">
    <source>
        <dbReference type="Google" id="ProtNLM"/>
    </source>
</evidence>
<dbReference type="InterPro" id="IPR011478">
    <property type="entry name" value="DUF1585"/>
</dbReference>
<dbReference type="Pfam" id="PF07627">
    <property type="entry name" value="PSCyt3"/>
    <property type="match status" value="1"/>
</dbReference>
<dbReference type="Proteomes" id="UP000316213">
    <property type="component" value="Unassembled WGS sequence"/>
</dbReference>
<protein>
    <recommendedName>
        <fullName evidence="9">Planctomycete cytochrome C</fullName>
    </recommendedName>
</protein>
<dbReference type="Gene3D" id="3.40.980.20">
    <property type="entry name" value="Four-carbon acid sugar kinase, nucleotide binding domain"/>
    <property type="match status" value="1"/>
</dbReference>
<dbReference type="Pfam" id="PF07005">
    <property type="entry name" value="SBD_N"/>
    <property type="match status" value="1"/>
</dbReference>
<dbReference type="InterPro" id="IPR013043">
    <property type="entry name" value="DUF1595"/>
</dbReference>
<feature type="domain" description="DUF1587" evidence="3">
    <location>
        <begin position="514"/>
        <end position="535"/>
    </location>
</feature>
<dbReference type="InterPro" id="IPR042213">
    <property type="entry name" value="NBD_C_sf"/>
</dbReference>
<evidence type="ECO:0000313" key="7">
    <source>
        <dbReference type="EMBL" id="TWT98955.1"/>
    </source>
</evidence>
<dbReference type="AlphaFoldDB" id="A0A5C6AIF8"/>
<dbReference type="Pfam" id="PF07631">
    <property type="entry name" value="PSD4"/>
    <property type="match status" value="1"/>
</dbReference>
<dbReference type="SUPFAM" id="SSF142764">
    <property type="entry name" value="YgbK-like"/>
    <property type="match status" value="1"/>
</dbReference>
<feature type="domain" description="DUF1585" evidence="2">
    <location>
        <begin position="1045"/>
        <end position="1116"/>
    </location>
</feature>
<feature type="domain" description="DUF1592" evidence="5">
    <location>
        <begin position="755"/>
        <end position="889"/>
    </location>
</feature>
<dbReference type="InterPro" id="IPR013036">
    <property type="entry name" value="DUF1587"/>
</dbReference>
<dbReference type="InterPro" id="IPR013039">
    <property type="entry name" value="DUF1588"/>
</dbReference>
<keyword evidence="8" id="KW-1185">Reference proteome</keyword>
<accession>A0A5C6AIF8</accession>
<feature type="domain" description="DUF1587" evidence="3">
    <location>
        <begin position="595"/>
        <end position="632"/>
    </location>
</feature>
<dbReference type="RefSeq" id="WP_146577605.1">
    <property type="nucleotide sequence ID" value="NZ_SJPM01000003.1"/>
</dbReference>
<dbReference type="EMBL" id="SJPM01000003">
    <property type="protein sequence ID" value="TWT98955.1"/>
    <property type="molecule type" value="Genomic_DNA"/>
</dbReference>
<dbReference type="OrthoDB" id="175242at2"/>
<feature type="domain" description="DUF1588" evidence="4">
    <location>
        <begin position="929"/>
        <end position="1031"/>
    </location>
</feature>
<reference evidence="7 8" key="1">
    <citation type="submission" date="2019-02" db="EMBL/GenBank/DDBJ databases">
        <title>Deep-cultivation of Planctomycetes and their phenomic and genomic characterization uncovers novel biology.</title>
        <authorList>
            <person name="Wiegand S."/>
            <person name="Jogler M."/>
            <person name="Boedeker C."/>
            <person name="Pinto D."/>
            <person name="Vollmers J."/>
            <person name="Rivas-Marin E."/>
            <person name="Kohn T."/>
            <person name="Peeters S.H."/>
            <person name="Heuer A."/>
            <person name="Rast P."/>
            <person name="Oberbeckmann S."/>
            <person name="Bunk B."/>
            <person name="Jeske O."/>
            <person name="Meyerdierks A."/>
            <person name="Storesund J.E."/>
            <person name="Kallscheuer N."/>
            <person name="Luecker S."/>
            <person name="Lage O.M."/>
            <person name="Pohl T."/>
            <person name="Merkel B.J."/>
            <person name="Hornburger P."/>
            <person name="Mueller R.-W."/>
            <person name="Bruemmer F."/>
            <person name="Labrenz M."/>
            <person name="Spormann A.M."/>
            <person name="Op Den Camp H."/>
            <person name="Overmann J."/>
            <person name="Amann R."/>
            <person name="Jetten M.S.M."/>
            <person name="Mascher T."/>
            <person name="Medema M.H."/>
            <person name="Devos D.P."/>
            <person name="Kaster A.-K."/>
            <person name="Ovreas L."/>
            <person name="Rohde M."/>
            <person name="Galperin M.Y."/>
            <person name="Jogler C."/>
        </authorList>
    </citation>
    <scope>NUCLEOTIDE SEQUENCE [LARGE SCALE GENOMIC DNA]</scope>
    <source>
        <strain evidence="7 8">Pla100</strain>
    </source>
</reference>